<feature type="signal peptide" evidence="2">
    <location>
        <begin position="1"/>
        <end position="31"/>
    </location>
</feature>
<reference evidence="5" key="1">
    <citation type="journal article" date="2019" name="Int. J. Syst. Evol. Microbiol.">
        <title>The Global Catalogue of Microorganisms (GCM) 10K type strain sequencing project: providing services to taxonomists for standard genome sequencing and annotation.</title>
        <authorList>
            <consortium name="The Broad Institute Genomics Platform"/>
            <consortium name="The Broad Institute Genome Sequencing Center for Infectious Disease"/>
            <person name="Wu L."/>
            <person name="Ma J."/>
        </authorList>
    </citation>
    <scope>NUCLEOTIDE SEQUENCE [LARGE SCALE GENOMIC DNA]</scope>
    <source>
        <strain evidence="5">CCUG 54522</strain>
    </source>
</reference>
<feature type="chain" id="PRO_5046714275" evidence="2">
    <location>
        <begin position="32"/>
        <end position="525"/>
    </location>
</feature>
<dbReference type="InterPro" id="IPR008930">
    <property type="entry name" value="Terpenoid_cyclase/PrenylTrfase"/>
</dbReference>
<dbReference type="InterPro" id="IPR001330">
    <property type="entry name" value="Prenyltrans"/>
</dbReference>
<keyword evidence="1" id="KW-0677">Repeat</keyword>
<evidence type="ECO:0000313" key="5">
    <source>
        <dbReference type="Proteomes" id="UP001596135"/>
    </source>
</evidence>
<dbReference type="Pfam" id="PF00432">
    <property type="entry name" value="Prenyltrans"/>
    <property type="match status" value="1"/>
</dbReference>
<dbReference type="Gene3D" id="1.50.10.20">
    <property type="match status" value="1"/>
</dbReference>
<dbReference type="Proteomes" id="UP001596135">
    <property type="component" value="Unassembled WGS sequence"/>
</dbReference>
<feature type="domain" description="Prenyltransferase alpha-alpha toroid" evidence="3">
    <location>
        <begin position="159"/>
        <end position="303"/>
    </location>
</feature>
<sequence length="525" mass="52538">MRHSVRRAAALVAAPALATLALVATPTSASAAPDPAPTSAAAGWIAGQVPAAGVFPGSFGPDYGLSIDVALALDAVDADAATVTKVRDAIAADVNGYIAYSYNDGSMDHTGETGGATAKALLLAQRTGGNPVDFGGVNLVQRLESLIDTNGRVISTFDGAPDPSYDNTYIQTLALDGLDGTGSSAHGKLLDYLLDQQCTGGFFRGDIDQAQQQCGADEPDTDSTAQAVVALLDETDPAAVTARTQAVQWLLSTQQADGSFGGGPSTEAPNANSTGLAANALRLAGQPAAAEKAAVWLREHQVVAGSCFASAAADSGAVTYDDAAYAEAATGAMDADLVAQSVRATAQALPGLLSAPAGTGTNVLFTSEYVRAGTKPLVGVTGAAPGEALCATAGAQKVVTHADGNGEAQLRVTLQAKTAITTVAVSAASGVVDTVKIRALGAARLKVVAPAKVRSGKAVRVVVRGLAPAESVKVAVRGKSKAGQATKGGVFVAVLKVAGKPGKAKVAVRGEFANRVGAKTVKVVR</sequence>
<dbReference type="CDD" id="cd00688">
    <property type="entry name" value="ISOPREN_C2_like"/>
    <property type="match status" value="1"/>
</dbReference>
<evidence type="ECO:0000259" key="3">
    <source>
        <dbReference type="Pfam" id="PF00432"/>
    </source>
</evidence>
<evidence type="ECO:0000313" key="4">
    <source>
        <dbReference type="EMBL" id="MFC6043154.1"/>
    </source>
</evidence>
<keyword evidence="5" id="KW-1185">Reference proteome</keyword>
<evidence type="ECO:0000256" key="2">
    <source>
        <dbReference type="SAM" id="SignalP"/>
    </source>
</evidence>
<gene>
    <name evidence="4" type="ORF">ACFPYL_08715</name>
</gene>
<comment type="caution">
    <text evidence="4">The sequence shown here is derived from an EMBL/GenBank/DDBJ whole genome shotgun (WGS) entry which is preliminary data.</text>
</comment>
<evidence type="ECO:0000256" key="1">
    <source>
        <dbReference type="ARBA" id="ARBA00022737"/>
    </source>
</evidence>
<dbReference type="EMBL" id="JBHSRJ010000004">
    <property type="protein sequence ID" value="MFC6043154.1"/>
    <property type="molecule type" value="Genomic_DNA"/>
</dbReference>
<accession>A0ABW1LGZ9</accession>
<proteinExistence type="predicted"/>
<dbReference type="SUPFAM" id="SSF48239">
    <property type="entry name" value="Terpenoid cyclases/Protein prenyltransferases"/>
    <property type="match status" value="1"/>
</dbReference>
<organism evidence="4 5">
    <name type="scientific">Nocardioides hankookensis</name>
    <dbReference type="NCBI Taxonomy" id="443157"/>
    <lineage>
        <taxon>Bacteria</taxon>
        <taxon>Bacillati</taxon>
        <taxon>Actinomycetota</taxon>
        <taxon>Actinomycetes</taxon>
        <taxon>Propionibacteriales</taxon>
        <taxon>Nocardioidaceae</taxon>
        <taxon>Nocardioides</taxon>
    </lineage>
</organism>
<keyword evidence="2" id="KW-0732">Signal</keyword>
<dbReference type="RefSeq" id="WP_379152978.1">
    <property type="nucleotide sequence ID" value="NZ_JBHSRJ010000004.1"/>
</dbReference>
<protein>
    <submittedName>
        <fullName evidence="4">Prenyltransferase/squalene oxidase repeat-containing protein</fullName>
    </submittedName>
</protein>
<name>A0ABW1LGZ9_9ACTN</name>